<gene>
    <name evidence="1" type="ORF">RM190_14870</name>
</gene>
<dbReference type="Proteomes" id="UP001251085">
    <property type="component" value="Unassembled WGS sequence"/>
</dbReference>
<comment type="caution">
    <text evidence="1">The sequence shown here is derived from an EMBL/GenBank/DDBJ whole genome shotgun (WGS) entry which is preliminary data.</text>
</comment>
<dbReference type="Gene3D" id="3.30.10.10">
    <property type="entry name" value="Trypsin Inhibitor V, subunit A"/>
    <property type="match status" value="1"/>
</dbReference>
<protein>
    <submittedName>
        <fullName evidence="1">I78 family peptidase inhibitor</fullName>
    </submittedName>
</protein>
<proteinExistence type="predicted"/>
<evidence type="ECO:0000313" key="2">
    <source>
        <dbReference type="Proteomes" id="UP001251085"/>
    </source>
</evidence>
<accession>A0ABU3EG08</accession>
<keyword evidence="2" id="KW-1185">Reference proteome</keyword>
<reference evidence="2" key="1">
    <citation type="submission" date="2023-07" db="EMBL/GenBank/DDBJ databases">
        <title>Characterization of two Paracoccaceae strains isolated from Phycosphere and proposal of Xinfangfangia lacusdiani sp. nov.</title>
        <authorList>
            <person name="Deng Y."/>
            <person name="Zhang Y.Q."/>
        </authorList>
    </citation>
    <scope>NUCLEOTIDE SEQUENCE [LARGE SCALE GENOMIC DNA]</scope>
    <source>
        <strain evidence="2">CPCC 101403</strain>
    </source>
</reference>
<dbReference type="InterPro" id="IPR021719">
    <property type="entry name" value="Prot_inh_I78"/>
</dbReference>
<dbReference type="PROSITE" id="PS51257">
    <property type="entry name" value="PROKAR_LIPOPROTEIN"/>
    <property type="match status" value="1"/>
</dbReference>
<sequence length="93" mass="9819">MRMILVAISLSVLAGCTEPQAPDAPATLPGEDACGASRFQNLVGQPKSVLDGVTLPEGNRVIGPNQPVTMDFRPTRLNVEIGKDGRIARVGCY</sequence>
<name>A0ABU3EG08_9RHOB</name>
<dbReference type="Pfam" id="PF11720">
    <property type="entry name" value="Inhibitor_I78"/>
    <property type="match status" value="1"/>
</dbReference>
<evidence type="ECO:0000313" key="1">
    <source>
        <dbReference type="EMBL" id="MDT1063158.1"/>
    </source>
</evidence>
<organism evidence="1 2">
    <name type="scientific">Paracoccus broussonetiae</name>
    <dbReference type="NCBI Taxonomy" id="3075834"/>
    <lineage>
        <taxon>Bacteria</taxon>
        <taxon>Pseudomonadati</taxon>
        <taxon>Pseudomonadota</taxon>
        <taxon>Alphaproteobacteria</taxon>
        <taxon>Rhodobacterales</taxon>
        <taxon>Paracoccaceae</taxon>
        <taxon>Paracoccus</taxon>
    </lineage>
</organism>
<dbReference type="EMBL" id="JAVRQI010000011">
    <property type="protein sequence ID" value="MDT1063158.1"/>
    <property type="molecule type" value="Genomic_DNA"/>
</dbReference>